<dbReference type="PROSITE" id="PS00284">
    <property type="entry name" value="SERPIN"/>
    <property type="match status" value="1"/>
</dbReference>
<dbReference type="EMBL" id="JAAOAO010000185">
    <property type="protein sequence ID" value="KAF5558516.1"/>
    <property type="molecule type" value="Genomic_DNA"/>
</dbReference>
<feature type="domain" description="Serpin" evidence="3">
    <location>
        <begin position="26"/>
        <end position="376"/>
    </location>
</feature>
<dbReference type="PANTHER" id="PTHR11461:SF211">
    <property type="entry name" value="GH10112P-RELATED"/>
    <property type="match status" value="1"/>
</dbReference>
<dbReference type="PANTHER" id="PTHR11461">
    <property type="entry name" value="SERINE PROTEASE INHIBITOR, SERPIN"/>
    <property type="match status" value="1"/>
</dbReference>
<keyword evidence="5" id="KW-1185">Reference proteome</keyword>
<dbReference type="SUPFAM" id="SSF56574">
    <property type="entry name" value="Serpins"/>
    <property type="match status" value="1"/>
</dbReference>
<dbReference type="CDD" id="cd00172">
    <property type="entry name" value="serpin"/>
    <property type="match status" value="1"/>
</dbReference>
<protein>
    <recommendedName>
        <fullName evidence="3">Serpin domain-containing protein</fullName>
    </recommendedName>
</protein>
<accession>A0A8H5N9I9</accession>
<name>A0A8H5N9I9_9HYPO</name>
<evidence type="ECO:0000256" key="2">
    <source>
        <dbReference type="RuleBase" id="RU000411"/>
    </source>
</evidence>
<comment type="similarity">
    <text evidence="1 2">Belongs to the serpin family.</text>
</comment>
<dbReference type="InterPro" id="IPR000215">
    <property type="entry name" value="Serpin_fam"/>
</dbReference>
<evidence type="ECO:0000313" key="5">
    <source>
        <dbReference type="Proteomes" id="UP000574317"/>
    </source>
</evidence>
<proteinExistence type="inferred from homology"/>
<dbReference type="SMART" id="SM00093">
    <property type="entry name" value="SERPIN"/>
    <property type="match status" value="1"/>
</dbReference>
<evidence type="ECO:0000259" key="3">
    <source>
        <dbReference type="SMART" id="SM00093"/>
    </source>
</evidence>
<dbReference type="Pfam" id="PF00079">
    <property type="entry name" value="Serpin"/>
    <property type="match status" value="1"/>
</dbReference>
<dbReference type="Proteomes" id="UP000574317">
    <property type="component" value="Unassembled WGS sequence"/>
</dbReference>
<gene>
    <name evidence="4" type="ORF">FNAPI_5041</name>
</gene>
<dbReference type="InterPro" id="IPR023795">
    <property type="entry name" value="Serpin_CS"/>
</dbReference>
<dbReference type="InterPro" id="IPR042178">
    <property type="entry name" value="Serpin_sf_1"/>
</dbReference>
<dbReference type="GO" id="GO:0004867">
    <property type="term" value="F:serine-type endopeptidase inhibitor activity"/>
    <property type="evidence" value="ECO:0007669"/>
    <property type="project" value="InterPro"/>
</dbReference>
<dbReference type="InterPro" id="IPR023796">
    <property type="entry name" value="Serpin_dom"/>
</dbReference>
<dbReference type="Gene3D" id="2.30.39.10">
    <property type="entry name" value="Alpha-1-antitrypsin, domain 1"/>
    <property type="match status" value="1"/>
</dbReference>
<dbReference type="InterPro" id="IPR036186">
    <property type="entry name" value="Serpin_sf"/>
</dbReference>
<sequence>MGAEAPRKEELASQPSIAQAARNLGWSLLRLVAGQADAAVVSPISVIIALAMLAGAADPHRQSQLHQKLGVTESLEADVSTLYTSLAPLARQDLISLANAVFVDQSVALAPMYKKYLESFQAHSQHFLSLPDSAKDINSWISHNTRGQINGFLSSRALRNSHVVLANATAFRAAWKTKFDPANTVPRYSFHLENGIVRETEMMFLYNTYVEIESSSNYTAVRLPYTTGSDSSPSALVAWLPEPGVTVGSLLEELSMKQPGSLEFRRGKLSKLGFPKFNSRSKISLLNELERLGFPIKGNYPAMGSGPTEVTAMIHETFVRVDEEGAEAAAITAILIPRKRPKVIKEEVLVFDRPFLYMIEAGEDRHTIICGVFSVPE</sequence>
<organism evidence="4 5">
    <name type="scientific">Fusarium napiforme</name>
    <dbReference type="NCBI Taxonomy" id="42672"/>
    <lineage>
        <taxon>Eukaryota</taxon>
        <taxon>Fungi</taxon>
        <taxon>Dikarya</taxon>
        <taxon>Ascomycota</taxon>
        <taxon>Pezizomycotina</taxon>
        <taxon>Sordariomycetes</taxon>
        <taxon>Hypocreomycetidae</taxon>
        <taxon>Hypocreales</taxon>
        <taxon>Nectriaceae</taxon>
        <taxon>Fusarium</taxon>
        <taxon>Fusarium fujikuroi species complex</taxon>
    </lineage>
</organism>
<dbReference type="InterPro" id="IPR042185">
    <property type="entry name" value="Serpin_sf_2"/>
</dbReference>
<evidence type="ECO:0000313" key="4">
    <source>
        <dbReference type="EMBL" id="KAF5558516.1"/>
    </source>
</evidence>
<reference evidence="4 5" key="1">
    <citation type="submission" date="2020-05" db="EMBL/GenBank/DDBJ databases">
        <title>Identification and distribution of gene clusters putatively required for synthesis of sphingolipid metabolism inhibitors in phylogenetically diverse species of the filamentous fungus Fusarium.</title>
        <authorList>
            <person name="Kim H.-S."/>
            <person name="Busman M."/>
            <person name="Brown D.W."/>
            <person name="Divon H."/>
            <person name="Uhlig S."/>
            <person name="Proctor R.H."/>
        </authorList>
    </citation>
    <scope>NUCLEOTIDE SEQUENCE [LARGE SCALE GENOMIC DNA]</scope>
    <source>
        <strain evidence="4 5">NRRL 25196</strain>
    </source>
</reference>
<comment type="caution">
    <text evidence="4">The sequence shown here is derived from an EMBL/GenBank/DDBJ whole genome shotgun (WGS) entry which is preliminary data.</text>
</comment>
<evidence type="ECO:0000256" key="1">
    <source>
        <dbReference type="ARBA" id="ARBA00009500"/>
    </source>
</evidence>
<dbReference type="Gene3D" id="3.30.497.10">
    <property type="entry name" value="Antithrombin, subunit I, domain 2"/>
    <property type="match status" value="1"/>
</dbReference>
<dbReference type="AlphaFoldDB" id="A0A8H5N9I9"/>